<keyword evidence="2" id="KW-1185">Reference proteome</keyword>
<gene>
    <name evidence="1" type="ORF">GCM10011609_43290</name>
</gene>
<sequence>MVTVAVTTSVTTWTGGGVAVDDAEPEVAGAAFRTGAGEEVHAAIPATASAAMNAILIEFFISIPPVDSDIPYALSDNQ</sequence>
<protein>
    <submittedName>
        <fullName evidence="1">Uncharacterized protein</fullName>
    </submittedName>
</protein>
<organism evidence="1 2">
    <name type="scientific">Lentzea pudingi</name>
    <dbReference type="NCBI Taxonomy" id="1789439"/>
    <lineage>
        <taxon>Bacteria</taxon>
        <taxon>Bacillati</taxon>
        <taxon>Actinomycetota</taxon>
        <taxon>Actinomycetes</taxon>
        <taxon>Pseudonocardiales</taxon>
        <taxon>Pseudonocardiaceae</taxon>
        <taxon>Lentzea</taxon>
    </lineage>
</organism>
<comment type="caution">
    <text evidence="1">The sequence shown here is derived from an EMBL/GenBank/DDBJ whole genome shotgun (WGS) entry which is preliminary data.</text>
</comment>
<evidence type="ECO:0000313" key="1">
    <source>
        <dbReference type="EMBL" id="GGN00292.1"/>
    </source>
</evidence>
<evidence type="ECO:0000313" key="2">
    <source>
        <dbReference type="Proteomes" id="UP000597656"/>
    </source>
</evidence>
<accession>A0ABQ2I784</accession>
<dbReference type="Proteomes" id="UP000597656">
    <property type="component" value="Unassembled WGS sequence"/>
</dbReference>
<dbReference type="EMBL" id="BMNC01000005">
    <property type="protein sequence ID" value="GGN00292.1"/>
    <property type="molecule type" value="Genomic_DNA"/>
</dbReference>
<name>A0ABQ2I784_9PSEU</name>
<proteinExistence type="predicted"/>
<reference evidence="2" key="1">
    <citation type="journal article" date="2019" name="Int. J. Syst. Evol. Microbiol.">
        <title>The Global Catalogue of Microorganisms (GCM) 10K type strain sequencing project: providing services to taxonomists for standard genome sequencing and annotation.</title>
        <authorList>
            <consortium name="The Broad Institute Genomics Platform"/>
            <consortium name="The Broad Institute Genome Sequencing Center for Infectious Disease"/>
            <person name="Wu L."/>
            <person name="Ma J."/>
        </authorList>
    </citation>
    <scope>NUCLEOTIDE SEQUENCE [LARGE SCALE GENOMIC DNA]</scope>
    <source>
        <strain evidence="2">CGMCC 4.7319</strain>
    </source>
</reference>